<dbReference type="PANTHER" id="PTHR43682">
    <property type="entry name" value="LACTATE UTILIZATION PROTEIN C"/>
    <property type="match status" value="1"/>
</dbReference>
<dbReference type="InterPro" id="IPR003741">
    <property type="entry name" value="LUD_dom"/>
</dbReference>
<dbReference type="EMBL" id="JAUSVU010000040">
    <property type="protein sequence ID" value="MDQ0537215.1"/>
    <property type="molecule type" value="Genomic_DNA"/>
</dbReference>
<feature type="compositionally biased region" description="Basic and acidic residues" evidence="1">
    <location>
        <begin position="103"/>
        <end position="121"/>
    </location>
</feature>
<sequence>MPDARNSILATLRASRDAHPLTPPASDFAPIDAKRWAPEERLPRIRRLMEAVHTEFLDATEADWPAVLRGFLAREGVGTLLYAPATDAGKRLVEGWGKGPLPPREREGTHGASHGEGEGHAGHGSPDPCAAPHPSQASLGLLPSPGTGEGEMVRPTLIPYDRPIEDLKPRLFGSIDAGLTDSRGAIAETGSLILWPSAEEPRSLSLVPHIHVALLRADALYDSFRQAMNEQRWADGMPTNALLVSGPSKTADIEQTLAYGVHGPKRLVVLVVHP</sequence>
<dbReference type="InterPro" id="IPR037171">
    <property type="entry name" value="NagB/RpiA_transferase-like"/>
</dbReference>
<evidence type="ECO:0000256" key="1">
    <source>
        <dbReference type="SAM" id="MobiDB-lite"/>
    </source>
</evidence>
<keyword evidence="4" id="KW-1185">Reference proteome</keyword>
<dbReference type="Gene3D" id="3.40.50.10420">
    <property type="entry name" value="NagB/RpiA/CoA transferase-like"/>
    <property type="match status" value="1"/>
</dbReference>
<dbReference type="InterPro" id="IPR024185">
    <property type="entry name" value="FTHF_cligase-like_sf"/>
</dbReference>
<gene>
    <name evidence="3" type="ORF">QO018_006115</name>
</gene>
<evidence type="ECO:0000313" key="4">
    <source>
        <dbReference type="Proteomes" id="UP001244552"/>
    </source>
</evidence>
<dbReference type="PANTHER" id="PTHR43682:SF1">
    <property type="entry name" value="LACTATE UTILIZATION PROTEIN C"/>
    <property type="match status" value="1"/>
</dbReference>
<dbReference type="Proteomes" id="UP001244552">
    <property type="component" value="Unassembled WGS sequence"/>
</dbReference>
<feature type="region of interest" description="Disordered" evidence="1">
    <location>
        <begin position="93"/>
        <end position="154"/>
    </location>
</feature>
<evidence type="ECO:0000313" key="3">
    <source>
        <dbReference type="EMBL" id="MDQ0537215.1"/>
    </source>
</evidence>
<proteinExistence type="predicted"/>
<evidence type="ECO:0000259" key="2">
    <source>
        <dbReference type="Pfam" id="PF02589"/>
    </source>
</evidence>
<feature type="domain" description="LUD" evidence="2">
    <location>
        <begin position="170"/>
        <end position="272"/>
    </location>
</feature>
<reference evidence="3 4" key="1">
    <citation type="submission" date="2023-07" db="EMBL/GenBank/DDBJ databases">
        <title>Genomic Encyclopedia of Type Strains, Phase IV (KMG-IV): sequencing the most valuable type-strain genomes for metagenomic binning, comparative biology and taxonomic classification.</title>
        <authorList>
            <person name="Goeker M."/>
        </authorList>
    </citation>
    <scope>NUCLEOTIDE SEQUENCE [LARGE SCALE GENOMIC DNA]</scope>
    <source>
        <strain evidence="3 4">DSM 19922</strain>
    </source>
</reference>
<dbReference type="RefSeq" id="WP_246513762.1">
    <property type="nucleotide sequence ID" value="NZ_JAGINO010000038.1"/>
</dbReference>
<accession>A0ABU0MUP5</accession>
<dbReference type="Pfam" id="PF02589">
    <property type="entry name" value="LUD_dom"/>
    <property type="match status" value="1"/>
</dbReference>
<organism evidence="3 4">
    <name type="scientific">Azospirillum picis</name>
    <dbReference type="NCBI Taxonomy" id="488438"/>
    <lineage>
        <taxon>Bacteria</taxon>
        <taxon>Pseudomonadati</taxon>
        <taxon>Pseudomonadota</taxon>
        <taxon>Alphaproteobacteria</taxon>
        <taxon>Rhodospirillales</taxon>
        <taxon>Azospirillaceae</taxon>
        <taxon>Azospirillum</taxon>
    </lineage>
</organism>
<comment type="caution">
    <text evidence="3">The sequence shown here is derived from an EMBL/GenBank/DDBJ whole genome shotgun (WGS) entry which is preliminary data.</text>
</comment>
<protein>
    <submittedName>
        <fullName evidence="3">L-lactate dehydrogenase complex protein LldG</fullName>
    </submittedName>
</protein>
<name>A0ABU0MUP5_9PROT</name>
<dbReference type="SUPFAM" id="SSF100950">
    <property type="entry name" value="NagB/RpiA/CoA transferase-like"/>
    <property type="match status" value="1"/>
</dbReference>